<comment type="caution">
    <text evidence="1">The sequence shown here is derived from an EMBL/GenBank/DDBJ whole genome shotgun (WGS) entry which is preliminary data.</text>
</comment>
<proteinExistence type="predicted"/>
<organism evidence="1 2">
    <name type="scientific">Streptomyces hygroscopicus</name>
    <dbReference type="NCBI Taxonomy" id="1912"/>
    <lineage>
        <taxon>Bacteria</taxon>
        <taxon>Bacillati</taxon>
        <taxon>Actinomycetota</taxon>
        <taxon>Actinomycetes</taxon>
        <taxon>Kitasatosporales</taxon>
        <taxon>Streptomycetaceae</taxon>
        <taxon>Streptomyces</taxon>
        <taxon>Streptomyces violaceusniger group</taxon>
    </lineage>
</organism>
<keyword evidence="2" id="KW-1185">Reference proteome</keyword>
<dbReference type="EMBL" id="BNEK01000007">
    <property type="protein sequence ID" value="GHJ34234.1"/>
    <property type="molecule type" value="Genomic_DNA"/>
</dbReference>
<name>A0ABQ3UF64_STRHY</name>
<evidence type="ECO:0000313" key="2">
    <source>
        <dbReference type="Proteomes" id="UP001054854"/>
    </source>
</evidence>
<gene>
    <name evidence="1" type="ORF">TPA0910_86670</name>
</gene>
<dbReference type="RefSeq" id="WP_236260056.1">
    <property type="nucleotide sequence ID" value="NZ_BNEK01000007.1"/>
</dbReference>
<dbReference type="Proteomes" id="UP001054854">
    <property type="component" value="Unassembled WGS sequence"/>
</dbReference>
<accession>A0ABQ3UF64</accession>
<protein>
    <submittedName>
        <fullName evidence="1">Uncharacterized protein</fullName>
    </submittedName>
</protein>
<evidence type="ECO:0000313" key="1">
    <source>
        <dbReference type="EMBL" id="GHJ34234.1"/>
    </source>
</evidence>
<sequence>MARSKFQSNEGAIKKVAEQRVAKMAADLTRELNALTAEYEGRPLDEVKAAVQQVWARQTGGGTITDPELTQFAEQIAAGGRVSVELA</sequence>
<reference evidence="1" key="1">
    <citation type="submission" date="2024-05" db="EMBL/GenBank/DDBJ databases">
        <title>Whole genome shotgun sequence of Streptomyces hygroscopicus NBRC 113678.</title>
        <authorList>
            <person name="Komaki H."/>
            <person name="Tamura T."/>
        </authorList>
    </citation>
    <scope>NUCLEOTIDE SEQUENCE</scope>
    <source>
        <strain evidence="1">N11-34</strain>
    </source>
</reference>